<dbReference type="InterPro" id="IPR032675">
    <property type="entry name" value="LRR_dom_sf"/>
</dbReference>
<feature type="compositionally biased region" description="Low complexity" evidence="1">
    <location>
        <begin position="930"/>
        <end position="939"/>
    </location>
</feature>
<organism evidence="3">
    <name type="scientific">Salvia splendens</name>
    <name type="common">Scarlet sage</name>
    <dbReference type="NCBI Taxonomy" id="180675"/>
    <lineage>
        <taxon>Eukaryota</taxon>
        <taxon>Viridiplantae</taxon>
        <taxon>Streptophyta</taxon>
        <taxon>Embryophyta</taxon>
        <taxon>Tracheophyta</taxon>
        <taxon>Spermatophyta</taxon>
        <taxon>Magnoliopsida</taxon>
        <taxon>eudicotyledons</taxon>
        <taxon>Gunneridae</taxon>
        <taxon>Pentapetalae</taxon>
        <taxon>asterids</taxon>
        <taxon>lamiids</taxon>
        <taxon>Lamiales</taxon>
        <taxon>Lamiaceae</taxon>
        <taxon>Nepetoideae</taxon>
        <taxon>Mentheae</taxon>
        <taxon>Salviinae</taxon>
        <taxon>Salvia</taxon>
        <taxon>Salvia subgen. Calosphace</taxon>
        <taxon>core Calosphace</taxon>
    </lineage>
</organism>
<reference evidence="3" key="2">
    <citation type="submission" date="2020-08" db="EMBL/GenBank/DDBJ databases">
        <title>Plant Genome Project.</title>
        <authorList>
            <person name="Zhang R.-G."/>
        </authorList>
    </citation>
    <scope>NUCLEOTIDE SEQUENCE</scope>
    <source>
        <strain evidence="3">Huo1</strain>
        <tissue evidence="3">Leaf</tissue>
    </source>
</reference>
<keyword evidence="4" id="KW-1185">Reference proteome</keyword>
<dbReference type="Pfam" id="PF19633">
    <property type="entry name" value="SDG2_C"/>
    <property type="match status" value="1"/>
</dbReference>
<feature type="compositionally biased region" description="Basic and acidic residues" evidence="1">
    <location>
        <begin position="339"/>
        <end position="348"/>
    </location>
</feature>
<dbReference type="PANTHER" id="PTHR46655">
    <property type="entry name" value="HISTONE-LYSINE N-METHYLTRANSFERASE ATXR3"/>
    <property type="match status" value="1"/>
</dbReference>
<dbReference type="Proteomes" id="UP000298416">
    <property type="component" value="Unassembled WGS sequence"/>
</dbReference>
<comment type="caution">
    <text evidence="3">The sequence shown here is derived from an EMBL/GenBank/DDBJ whole genome shotgun (WGS) entry which is preliminary data.</text>
</comment>
<feature type="compositionally biased region" description="Basic residues" evidence="1">
    <location>
        <begin position="43"/>
        <end position="52"/>
    </location>
</feature>
<feature type="compositionally biased region" description="Low complexity" evidence="1">
    <location>
        <begin position="1574"/>
        <end position="1588"/>
    </location>
</feature>
<feature type="compositionally biased region" description="Polar residues" evidence="1">
    <location>
        <begin position="537"/>
        <end position="546"/>
    </location>
</feature>
<feature type="region of interest" description="Disordered" evidence="1">
    <location>
        <begin position="920"/>
        <end position="967"/>
    </location>
</feature>
<feature type="region of interest" description="Disordered" evidence="1">
    <location>
        <begin position="1508"/>
        <end position="1527"/>
    </location>
</feature>
<feature type="compositionally biased region" description="Basic and acidic residues" evidence="1">
    <location>
        <begin position="382"/>
        <end position="408"/>
    </location>
</feature>
<feature type="compositionally biased region" description="Basic and acidic residues" evidence="1">
    <location>
        <begin position="417"/>
        <end position="426"/>
    </location>
</feature>
<dbReference type="PROSITE" id="PS50280">
    <property type="entry name" value="SET"/>
    <property type="match status" value="1"/>
</dbReference>
<dbReference type="InterPro" id="IPR046341">
    <property type="entry name" value="SET_dom_sf"/>
</dbReference>
<feature type="compositionally biased region" description="Basic and acidic residues" evidence="1">
    <location>
        <begin position="488"/>
        <end position="500"/>
    </location>
</feature>
<feature type="region of interest" description="Disordered" evidence="1">
    <location>
        <begin position="43"/>
        <end position="97"/>
    </location>
</feature>
<sequence>MGDGGVACVSSQHIMEKFAICGNGNGNTKLNSVSKASVKLAKVNRKMKPKKNKGAELATSNFDSLNSSKEVAAEKNGSDDLSNDNEVEEGELGTLPFENGEFVPEKLVRRYEIKSEVEKGEYVPGKWRKGGGEWENSDWSSSKEELEKGEFVPDRWCRSDAANKISDFGYSKGRRFDAAKEKGRKNELEWASLPARERGWRVDRESDWSPPSAREKGWKGGRERDWTSPSSGKYSSEKELGGSGGSVQNLRKFNSRYEAEKTPKISSKIIGEESYLKNDFTNNKSHGRDYSFSNRFKRHGSDFDSNERKYRVDYDDYSGLKNRKLSDDSSRPGFPSDHYSGRSTERPYKTASSSSSSSSRNNQSERHPSRYMESSRTAAHYRHNDSPHHSERSPHDRTHNHDNRDHSPALRGTSPYDRSRHFDNRGRSPAHVEPSPRNHGRNRDGRDRSPALLERSPRDRGRYADHRETNRKPAAGEKRPGHYGSKGQEGKHNQAKDSVGRESQIFGKKSPDRGNVDNRNVVANKVSGPSCDHEELSQSPLLKNVELSQENGISEEGASMEEDMDICNTPPHVPQVANAVAGKWYYLDHFGVGHGPSKLSDLKTLVEEGYLVSDHLIKHMESDRWVTVEKAVSPLVSVNFHSVVPDTVTQLVCPPEAPGNLLADNGNEISTNEELPVSSSNPKICSEDILVISKPVEDSHIDDRVGVLLEGVTLIPGKEVEMLAELLPISSEHEDWEKWWKSLAALFCFTGNQKDLDEHFEDSGSELQIIKAEESRPAGLSSLEGDNAPDYNDTGESFFSQWVCRGCDWKRSDETTLDRSWKRRFVLNDGYPLCQMPKSGCEDPRWEQKDELYHPSQGRRLDLPPWAFTSPDELNDPSAVSRPTQNKPLIPKGVRGLMLPVIRINACVVKDHGSFVSESRVKARKERFSSRSSRPYSTSGDLKQSPEDDPCKSSHEQDSRESSKDSAIVSMPKDCLYKLDELKLHLGDWYFLDGAGHERGPLPFSELQKLADQGVIRNHTSVFRKQDKIWVPVTVSSEPSRNVKHEEAATSLTSLSEASGGALDGDQIAVNRFHCLHPQFIGYTRGRLHELVMKSYKSREFAAAINEVLNPWISARQPKKEIEKNIYNSDHFRASKRARINGIEEEFETDDDVLSLHNSHCEFDELCADVSYRKGDEVDSELERGSWDLLDGNILSRIFHFLRADVKSLFYAALTCKHWRSVVKYYKDISRQIDFCAIGPNCSDSTILKILNDYKEEQITSLILRGCTGITSGMLEEVLQSLPFVSIIDIRGCTQFEDLVSKFPNINWVRNRNAHLKIRSLNHLFDRNQSASNHMDESSGLKEYLESSDKRDSANQLFRRSLYKRSKLFDARKSSSILSRDAQLRRLAIKKAGNGFRRMEEYVATSLRDIMNENSIEIFEPKVADIERKIRNGYYTRRGLNAIKDDISRMCRDAIKAKTRVDARDMKHIITLFIQLTTSLDKGSKVEYTRDDVMRSWKEDSPPGFSYASSKYKKNLNKGSERKHSYRSNGNVFMNGLYDSGDRASDREIRKRLSKLYKKSLDSGSDTSDDMDRSSNASITESESTASDTESDLESPSGGAIKESRGDTFFTLDDGHDPYADEREWGARMTKAGLVPPVTRKYEVIDHYVIVADEEEVRRKMQVSLPEDYDEKLFAQRNGTEESDMEIPEVKDYKPRKSLGGEVLEQEVYGIDPYTHNLLLDSMPDESDWSLVEKHLFIEEVLLRTLNKQARNFTGTGNTPMVYPLKPVFEEILVTANENGDRRFLRICQFMLKAIDGRPEDNYVAYRKGLGVVCNKEGGFTEDDFVVEFLGEVYPTWKWFEKQDGIRALQKNSNDPAPEFYNIYLERPKGDADGYDLVVVDAMHKANYASRICHSCRPNCEAKVTAVDGQYQIGIYSVRPIAYGEEITFDYNSVTESKEEYEASVCLCGNQVCRGSYLNLTGEGAFQKVLKEHHGLLDRHRLLLEACELDSVTEEDYIELGKAGLGSCLLGGLPDWLIAYTARLVRFINFERMQLPKEILKHNIEEKKRFFAEVNMELERTDAEIQAEGVYNQRLQNLALTIDKVRYVMRYVFGDPKNAPPPLERLSSEEAVSFLWRGEGSLVEELIQSMAPHTEDVALRDLKVKINAHDPSGSDYPETKLRKSLLWLRDEVRNLPCTYKSRHDAAADLIHIYAHTKYFFRIREYKKVTSPPVYITSLDLGPKYADKLGSGVHEYCKTYSETYCLGQLMFWYNQNAEPDAVLVKASRGCLSLPDVGSFYAKAQNPSRQHVYGPRTVKFMLSIMDKQPQRPWPKDRIWSFKSLLKFVGGPTLDAALNKGSIDREMVQWLRHRPPVHQAVWDR</sequence>
<evidence type="ECO:0000313" key="4">
    <source>
        <dbReference type="Proteomes" id="UP000298416"/>
    </source>
</evidence>
<dbReference type="CDD" id="cd10531">
    <property type="entry name" value="SET_SETD2-like"/>
    <property type="match status" value="1"/>
</dbReference>
<feature type="compositionally biased region" description="Acidic residues" evidence="1">
    <location>
        <begin position="81"/>
        <end position="91"/>
    </location>
</feature>
<dbReference type="SUPFAM" id="SSF82199">
    <property type="entry name" value="SET domain"/>
    <property type="match status" value="1"/>
</dbReference>
<feature type="domain" description="SET" evidence="2">
    <location>
        <begin position="1785"/>
        <end position="1932"/>
    </location>
</feature>
<name>A0A8X8WZH2_SALSN</name>
<dbReference type="SUPFAM" id="SSF81383">
    <property type="entry name" value="F-box domain"/>
    <property type="match status" value="1"/>
</dbReference>
<dbReference type="Gene3D" id="2.170.270.10">
    <property type="entry name" value="SET domain"/>
    <property type="match status" value="1"/>
</dbReference>
<dbReference type="Pfam" id="PF25531">
    <property type="entry name" value="GYF_ATXR3"/>
    <property type="match status" value="1"/>
</dbReference>
<evidence type="ECO:0000259" key="2">
    <source>
        <dbReference type="PROSITE" id="PS50280"/>
    </source>
</evidence>
<gene>
    <name evidence="3" type="ORF">SASPL_132426</name>
</gene>
<dbReference type="CDD" id="cd09917">
    <property type="entry name" value="F-box_SF"/>
    <property type="match status" value="1"/>
</dbReference>
<dbReference type="EMBL" id="PNBA02000012">
    <property type="protein sequence ID" value="KAG6404850.1"/>
    <property type="molecule type" value="Genomic_DNA"/>
</dbReference>
<protein>
    <recommendedName>
        <fullName evidence="2">SET domain-containing protein</fullName>
    </recommendedName>
</protein>
<proteinExistence type="predicted"/>
<dbReference type="SMART" id="SM00317">
    <property type="entry name" value="SET"/>
    <property type="match status" value="1"/>
</dbReference>
<evidence type="ECO:0000313" key="3">
    <source>
        <dbReference type="EMBL" id="KAG6404850.1"/>
    </source>
</evidence>
<feature type="region of interest" description="Disordered" evidence="1">
    <location>
        <begin position="856"/>
        <end position="891"/>
    </location>
</feature>
<dbReference type="Gene3D" id="3.80.10.10">
    <property type="entry name" value="Ribonuclease Inhibitor"/>
    <property type="match status" value="1"/>
</dbReference>
<feature type="compositionally biased region" description="Basic and acidic residues" evidence="1">
    <location>
        <begin position="201"/>
        <end position="226"/>
    </location>
</feature>
<accession>A0A8X8WZH2</accession>
<feature type="region of interest" description="Disordered" evidence="1">
    <location>
        <begin position="1560"/>
        <end position="1613"/>
    </location>
</feature>
<dbReference type="InterPro" id="IPR001214">
    <property type="entry name" value="SET_dom"/>
</dbReference>
<feature type="compositionally biased region" description="Polar residues" evidence="1">
    <location>
        <begin position="58"/>
        <end position="69"/>
    </location>
</feature>
<dbReference type="PANTHER" id="PTHR46655:SF1">
    <property type="entry name" value="HISTONE-LYSINE N-METHYLTRANSFERASE ATXR3"/>
    <property type="match status" value="1"/>
</dbReference>
<feature type="compositionally biased region" description="Basic and acidic residues" evidence="1">
    <location>
        <begin position="944"/>
        <end position="964"/>
    </location>
</feature>
<feature type="region of interest" description="Disordered" evidence="1">
    <location>
        <begin position="201"/>
        <end position="546"/>
    </location>
</feature>
<feature type="region of interest" description="Disordered" evidence="1">
    <location>
        <begin position="124"/>
        <end position="145"/>
    </location>
</feature>
<dbReference type="InterPro" id="IPR036047">
    <property type="entry name" value="F-box-like_dom_sf"/>
</dbReference>
<feature type="compositionally biased region" description="Basic and acidic residues" evidence="1">
    <location>
        <begin position="441"/>
        <end position="480"/>
    </location>
</feature>
<dbReference type="InterPro" id="IPR045606">
    <property type="entry name" value="ATXR3_C"/>
</dbReference>
<dbReference type="InterPro" id="IPR057851">
    <property type="entry name" value="ATXR3_GYF"/>
</dbReference>
<reference evidence="3" key="1">
    <citation type="submission" date="2018-01" db="EMBL/GenBank/DDBJ databases">
        <authorList>
            <person name="Mao J.F."/>
        </authorList>
    </citation>
    <scope>NUCLEOTIDE SEQUENCE</scope>
    <source>
        <strain evidence="3">Huo1</strain>
        <tissue evidence="3">Leaf</tissue>
    </source>
</reference>
<dbReference type="Pfam" id="PF00856">
    <property type="entry name" value="SET"/>
    <property type="match status" value="1"/>
</dbReference>
<evidence type="ECO:0000256" key="1">
    <source>
        <dbReference type="SAM" id="MobiDB-lite"/>
    </source>
</evidence>
<feature type="compositionally biased region" description="Basic and acidic residues" evidence="1">
    <location>
        <begin position="299"/>
        <end position="314"/>
    </location>
</feature>